<evidence type="ECO:0000256" key="2">
    <source>
        <dbReference type="ARBA" id="ARBA00004725"/>
    </source>
</evidence>
<dbReference type="EMBL" id="SJOI01000001">
    <property type="protein sequence ID" value="TCL02780.1"/>
    <property type="molecule type" value="Genomic_DNA"/>
</dbReference>
<comment type="caution">
    <text evidence="8">The sequence shown here is derived from an EMBL/GenBank/DDBJ whole genome shotgun (WGS) entry which is preliminary data.</text>
</comment>
<dbReference type="PIRSF" id="PIRSF000164">
    <property type="entry name" value="DHO_oxidase"/>
    <property type="match status" value="1"/>
</dbReference>
<dbReference type="InterPro" id="IPR001295">
    <property type="entry name" value="Dihydroorotate_DH_CS"/>
</dbReference>
<keyword evidence="4" id="KW-0288">FMN</keyword>
<dbReference type="GO" id="GO:0006207">
    <property type="term" value="P:'de novo' pyrimidine nucleobase biosynthetic process"/>
    <property type="evidence" value="ECO:0007669"/>
    <property type="project" value="InterPro"/>
</dbReference>
<reference evidence="8 9" key="1">
    <citation type="submission" date="2019-02" db="EMBL/GenBank/DDBJ databases">
        <title>Investigation of anaerobic lignin degradation for improved lignocellulosic biofuels.</title>
        <authorList>
            <person name="Deangelis K."/>
        </authorList>
    </citation>
    <scope>NUCLEOTIDE SEQUENCE [LARGE SCALE GENOMIC DNA]</scope>
    <source>
        <strain evidence="8 9">159R</strain>
    </source>
</reference>
<accession>A0A4R1NFA8</accession>
<feature type="domain" description="Dihydroorotate dehydrogenase catalytic" evidence="7">
    <location>
        <begin position="8"/>
        <end position="277"/>
    </location>
</feature>
<gene>
    <name evidence="8" type="ORF">EZJ58_0813</name>
</gene>
<keyword evidence="6" id="KW-0560">Oxidoreductase</keyword>
<dbReference type="InterPro" id="IPR012135">
    <property type="entry name" value="Dihydroorotate_DH_1_2"/>
</dbReference>
<dbReference type="RefSeq" id="WP_132921708.1">
    <property type="nucleotide sequence ID" value="NZ_SJOI01000001.1"/>
</dbReference>
<dbReference type="InterPro" id="IPR013785">
    <property type="entry name" value="Aldolase_TIM"/>
</dbReference>
<protein>
    <submittedName>
        <fullName evidence="8">Dihydroorotate oxidase B catalytic subunit</fullName>
    </submittedName>
</protein>
<evidence type="ECO:0000313" key="8">
    <source>
        <dbReference type="EMBL" id="TCL02780.1"/>
    </source>
</evidence>
<name>A0A4R1NFA8_9GAMM</name>
<dbReference type="GO" id="GO:0044205">
    <property type="term" value="P:'de novo' UMP biosynthetic process"/>
    <property type="evidence" value="ECO:0007669"/>
    <property type="project" value="UniProtKB-UniPathway"/>
</dbReference>
<dbReference type="Pfam" id="PF01180">
    <property type="entry name" value="DHO_dh"/>
    <property type="match status" value="1"/>
</dbReference>
<evidence type="ECO:0000259" key="7">
    <source>
        <dbReference type="Pfam" id="PF01180"/>
    </source>
</evidence>
<dbReference type="AlphaFoldDB" id="A0A4R1NFA8"/>
<dbReference type="SUPFAM" id="SSF51395">
    <property type="entry name" value="FMN-linked oxidoreductases"/>
    <property type="match status" value="1"/>
</dbReference>
<dbReference type="GO" id="GO:0004152">
    <property type="term" value="F:dihydroorotate dehydrogenase activity"/>
    <property type="evidence" value="ECO:0007669"/>
    <property type="project" value="InterPro"/>
</dbReference>
<dbReference type="PROSITE" id="PS00912">
    <property type="entry name" value="DHODEHASE_2"/>
    <property type="match status" value="1"/>
</dbReference>
<organism evidence="8 9">
    <name type="scientific">Sodalis ligni</name>
    <dbReference type="NCBI Taxonomy" id="2697027"/>
    <lineage>
        <taxon>Bacteria</taxon>
        <taxon>Pseudomonadati</taxon>
        <taxon>Pseudomonadota</taxon>
        <taxon>Gammaproteobacteria</taxon>
        <taxon>Enterobacterales</taxon>
        <taxon>Bruguierivoracaceae</taxon>
        <taxon>Sodalis</taxon>
    </lineage>
</organism>
<keyword evidence="9" id="KW-1185">Reference proteome</keyword>
<comment type="pathway">
    <text evidence="2">Pyrimidine metabolism; UMP biosynthesis via de novo pathway.</text>
</comment>
<evidence type="ECO:0000313" key="9">
    <source>
        <dbReference type="Proteomes" id="UP000294555"/>
    </source>
</evidence>
<keyword evidence="5" id="KW-0665">Pyrimidine biosynthesis</keyword>
<proteinExistence type="predicted"/>
<evidence type="ECO:0000256" key="5">
    <source>
        <dbReference type="ARBA" id="ARBA00022975"/>
    </source>
</evidence>
<dbReference type="Gene3D" id="3.20.20.70">
    <property type="entry name" value="Aldolase class I"/>
    <property type="match status" value="1"/>
</dbReference>
<dbReference type="PANTHER" id="PTHR48109:SF1">
    <property type="entry name" value="DIHYDROOROTATE DEHYDROGENASE (FUMARATE)"/>
    <property type="match status" value="1"/>
</dbReference>
<dbReference type="InterPro" id="IPR050074">
    <property type="entry name" value="DHO_dehydrogenase"/>
</dbReference>
<dbReference type="Proteomes" id="UP000294555">
    <property type="component" value="Unassembled WGS sequence"/>
</dbReference>
<evidence type="ECO:0000256" key="4">
    <source>
        <dbReference type="ARBA" id="ARBA00022643"/>
    </source>
</evidence>
<sequence>MEQSTTRSLLNLRLSNPVIVGSGLLTDRVKLIRQFADIGAGAVVTKTLYPSHIDSQDENIYPLESGMLNNTTYSKRPIQQWLLMLKLFAEEQLPIIVSVHANTPEVLAAMAGQIATVTDAPLELGISCPHDLTAGEDTPDRVYRYTDAVRRHTDAPFSVKLALGDELVNRVEAAVSGGAQALTLSDTISGLAFDPVTELPALGGPCGYSGAGIKPLVLAAIYHLRKKGITLPIIGSGGVQSGRDVRDYLLAGADAVQVYTALHYKCGKTLKRIIDEYQGIAGIMPAAPGQKKEI</sequence>
<dbReference type="PANTHER" id="PTHR48109">
    <property type="entry name" value="DIHYDROOROTATE DEHYDROGENASE (QUINONE), MITOCHONDRIAL-RELATED"/>
    <property type="match status" value="1"/>
</dbReference>
<evidence type="ECO:0000256" key="1">
    <source>
        <dbReference type="ARBA" id="ARBA00001917"/>
    </source>
</evidence>
<dbReference type="InterPro" id="IPR005720">
    <property type="entry name" value="Dihydroorotate_DH_cat"/>
</dbReference>
<evidence type="ECO:0000256" key="3">
    <source>
        <dbReference type="ARBA" id="ARBA00022630"/>
    </source>
</evidence>
<evidence type="ECO:0000256" key="6">
    <source>
        <dbReference type="ARBA" id="ARBA00023002"/>
    </source>
</evidence>
<comment type="cofactor">
    <cofactor evidence="1">
        <name>FMN</name>
        <dbReference type="ChEBI" id="CHEBI:58210"/>
    </cofactor>
</comment>
<dbReference type="UniPathway" id="UPA00070"/>
<keyword evidence="3" id="KW-0285">Flavoprotein</keyword>
<dbReference type="OrthoDB" id="9794954at2"/>
<dbReference type="GO" id="GO:0005737">
    <property type="term" value="C:cytoplasm"/>
    <property type="evidence" value="ECO:0007669"/>
    <property type="project" value="InterPro"/>
</dbReference>